<dbReference type="InterPro" id="IPR029063">
    <property type="entry name" value="SAM-dependent_MTases_sf"/>
</dbReference>
<dbReference type="KEGG" id="cheb:HH215_11770"/>
<dbReference type="RefSeq" id="WP_169280077.1">
    <property type="nucleotide sequence ID" value="NZ_CP051680.1"/>
</dbReference>
<proteinExistence type="predicted"/>
<keyword evidence="5" id="KW-1185">Reference proteome</keyword>
<dbReference type="InterPro" id="IPR050362">
    <property type="entry name" value="Cation-dep_OMT"/>
</dbReference>
<dbReference type="PANTHER" id="PTHR10509">
    <property type="entry name" value="O-METHYLTRANSFERASE-RELATED"/>
    <property type="match status" value="1"/>
</dbReference>
<dbReference type="GO" id="GO:0008171">
    <property type="term" value="F:O-methyltransferase activity"/>
    <property type="evidence" value="ECO:0007669"/>
    <property type="project" value="InterPro"/>
</dbReference>
<organism evidence="4 5">
    <name type="scientific">Cohnella herbarum</name>
    <dbReference type="NCBI Taxonomy" id="2728023"/>
    <lineage>
        <taxon>Bacteria</taxon>
        <taxon>Bacillati</taxon>
        <taxon>Bacillota</taxon>
        <taxon>Bacilli</taxon>
        <taxon>Bacillales</taxon>
        <taxon>Paenibacillaceae</taxon>
        <taxon>Cohnella</taxon>
    </lineage>
</organism>
<evidence type="ECO:0000256" key="2">
    <source>
        <dbReference type="ARBA" id="ARBA00022679"/>
    </source>
</evidence>
<evidence type="ECO:0000313" key="4">
    <source>
        <dbReference type="EMBL" id="QJD83790.1"/>
    </source>
</evidence>
<evidence type="ECO:0000256" key="3">
    <source>
        <dbReference type="ARBA" id="ARBA00022691"/>
    </source>
</evidence>
<dbReference type="SUPFAM" id="SSF53335">
    <property type="entry name" value="S-adenosyl-L-methionine-dependent methyltransferases"/>
    <property type="match status" value="1"/>
</dbReference>
<accession>A0A7Z2VJ41</accession>
<evidence type="ECO:0000313" key="5">
    <source>
        <dbReference type="Proteomes" id="UP000502248"/>
    </source>
</evidence>
<dbReference type="Pfam" id="PF01596">
    <property type="entry name" value="Methyltransf_3"/>
    <property type="match status" value="1"/>
</dbReference>
<evidence type="ECO:0000256" key="1">
    <source>
        <dbReference type="ARBA" id="ARBA00022603"/>
    </source>
</evidence>
<dbReference type="PROSITE" id="PS51682">
    <property type="entry name" value="SAM_OMT_I"/>
    <property type="match status" value="1"/>
</dbReference>
<protein>
    <submittedName>
        <fullName evidence="4">O-methyltransferase</fullName>
    </submittedName>
</protein>
<keyword evidence="1 4" id="KW-0489">Methyltransferase</keyword>
<keyword evidence="2 4" id="KW-0808">Transferase</keyword>
<sequence length="210" mass="23098">MDLLPDQYFDELYSKDVALERVNESIRNAGMPEISVAPGYGRLLTFLISVSKARNVLEIGALGGYSGICLARELPEDGKLISLELKQEYADVAQMNMTAAGLGERVEYRVGDAKISLESLAAEGSRFDFFFIDADKESYPHYLEACIQLASKGAIIAADNTLLRGKTIDENKQGPSVLAIRHFNRIIAQDERLMGVHLPAYDGLALARVK</sequence>
<dbReference type="GO" id="GO:0032259">
    <property type="term" value="P:methylation"/>
    <property type="evidence" value="ECO:0007669"/>
    <property type="project" value="UniProtKB-KW"/>
</dbReference>
<reference evidence="4 5" key="1">
    <citation type="submission" date="2020-04" db="EMBL/GenBank/DDBJ databases">
        <title>Genome sequencing of novel species.</title>
        <authorList>
            <person name="Heo J."/>
            <person name="Kim S.-J."/>
            <person name="Kim J.-S."/>
            <person name="Hong S.-B."/>
            <person name="Kwon S.-W."/>
        </authorList>
    </citation>
    <scope>NUCLEOTIDE SEQUENCE [LARGE SCALE GENOMIC DNA]</scope>
    <source>
        <strain evidence="4 5">MFER-1</strain>
    </source>
</reference>
<dbReference type="Proteomes" id="UP000502248">
    <property type="component" value="Chromosome"/>
</dbReference>
<keyword evidence="3" id="KW-0949">S-adenosyl-L-methionine</keyword>
<dbReference type="AlphaFoldDB" id="A0A7Z2VJ41"/>
<dbReference type="Gene3D" id="3.40.50.150">
    <property type="entry name" value="Vaccinia Virus protein VP39"/>
    <property type="match status" value="1"/>
</dbReference>
<name>A0A7Z2VJ41_9BACL</name>
<gene>
    <name evidence="4" type="ORF">HH215_11770</name>
</gene>
<dbReference type="EMBL" id="CP051680">
    <property type="protein sequence ID" value="QJD83790.1"/>
    <property type="molecule type" value="Genomic_DNA"/>
</dbReference>
<dbReference type="GO" id="GO:0008757">
    <property type="term" value="F:S-adenosylmethionine-dependent methyltransferase activity"/>
    <property type="evidence" value="ECO:0007669"/>
    <property type="project" value="TreeGrafter"/>
</dbReference>
<dbReference type="InterPro" id="IPR002935">
    <property type="entry name" value="SAM_O-MeTrfase"/>
</dbReference>
<dbReference type="PANTHER" id="PTHR10509:SF14">
    <property type="entry name" value="CAFFEOYL-COA O-METHYLTRANSFERASE 3-RELATED"/>
    <property type="match status" value="1"/>
</dbReference>